<keyword evidence="5 10" id="KW-0067">ATP-binding</keyword>
<dbReference type="EC" id="6.3.2.10" evidence="10 11"/>
<sequence length="453" mass="50519">MFQWNETHLYNATNGKTIGSWSSSSVSTDTRNIKRGDLFIAIKGTNFDGHDFVHEAFAKGAAAAVVSRENIKVFPMVVVTDTLKALHNMASYYIKHLQAIVIAITGSVGKTTTKDMLYTVLSKCGISYANIGNFNNHIGLPLTILSTPANCEYLILEMGTSNKGEIAKLSKISNPNIAVITNIGYAHIANFPDVYALAQAKLEILHGIASNGILLLNHDDRYYDYLLLHAHQTINKIVSFGTHPNATVRLLNLTKNYAGLNLEVKLNDNNIINFDLPIRREQFIHSALAVAAVIQSLKLDLPKNAFDTFKIRQGRGDVHSIQYNGKHIYLIDDSYNASPTSMKAAIEDLGGYFHNRKIALLGDMLELGNHGIKFHRALLDHIIDQKIDKVYTVGKIMIELYKLLPDKIRGMHFTDANQLKTQLNNIINNNDTVLVKGSQLMNMDMIIEEFLRL</sequence>
<dbReference type="InterPro" id="IPR004101">
    <property type="entry name" value="Mur_ligase_C"/>
</dbReference>
<dbReference type="SUPFAM" id="SSF53623">
    <property type="entry name" value="MurD-like peptide ligases, catalytic domain"/>
    <property type="match status" value="1"/>
</dbReference>
<dbReference type="Gene3D" id="3.40.1390.10">
    <property type="entry name" value="MurE/MurF, N-terminal domain"/>
    <property type="match status" value="1"/>
</dbReference>
<dbReference type="Pfam" id="PF02875">
    <property type="entry name" value="Mur_ligase_C"/>
    <property type="match status" value="1"/>
</dbReference>
<evidence type="ECO:0000256" key="2">
    <source>
        <dbReference type="ARBA" id="ARBA00022598"/>
    </source>
</evidence>
<dbReference type="UniPathway" id="UPA00219"/>
<dbReference type="EMBL" id="MJMG01000009">
    <property type="protein sequence ID" value="OEY86508.1"/>
    <property type="molecule type" value="Genomic_DNA"/>
</dbReference>
<feature type="domain" description="Mur ligase N-terminal catalytic" evidence="12">
    <location>
        <begin position="25"/>
        <end position="80"/>
    </location>
</feature>
<dbReference type="SUPFAM" id="SSF63418">
    <property type="entry name" value="MurE/MurF N-terminal domain"/>
    <property type="match status" value="1"/>
</dbReference>
<evidence type="ECO:0000256" key="11">
    <source>
        <dbReference type="RuleBase" id="RU004136"/>
    </source>
</evidence>
<accession>A0A1E7QJ62</accession>
<dbReference type="GO" id="GO:0051301">
    <property type="term" value="P:cell division"/>
    <property type="evidence" value="ECO:0007669"/>
    <property type="project" value="UniProtKB-KW"/>
</dbReference>
<evidence type="ECO:0000256" key="3">
    <source>
        <dbReference type="ARBA" id="ARBA00022618"/>
    </source>
</evidence>
<dbReference type="GO" id="GO:0047480">
    <property type="term" value="F:UDP-N-acetylmuramoyl-tripeptide-D-alanyl-D-alanine ligase activity"/>
    <property type="evidence" value="ECO:0007669"/>
    <property type="project" value="UniProtKB-UniRule"/>
</dbReference>
<keyword evidence="3 10" id="KW-0132">Cell division</keyword>
<dbReference type="InterPro" id="IPR051046">
    <property type="entry name" value="MurCDEF_CellWall_CoF430Synth"/>
</dbReference>
<keyword evidence="16" id="KW-1185">Reference proteome</keyword>
<dbReference type="InterPro" id="IPR036565">
    <property type="entry name" value="Mur-like_cat_sf"/>
</dbReference>
<comment type="caution">
    <text evidence="15">The sequence shown here is derived from an EMBL/GenBank/DDBJ whole genome shotgun (WGS) entry which is preliminary data.</text>
</comment>
<dbReference type="OrthoDB" id="9800958at2"/>
<evidence type="ECO:0000256" key="10">
    <source>
        <dbReference type="HAMAP-Rule" id="MF_02019"/>
    </source>
</evidence>
<dbReference type="Gene3D" id="3.90.190.20">
    <property type="entry name" value="Mur ligase, C-terminal domain"/>
    <property type="match status" value="1"/>
</dbReference>
<dbReference type="InterPro" id="IPR036615">
    <property type="entry name" value="Mur_ligase_C_dom_sf"/>
</dbReference>
<keyword evidence="6 10" id="KW-0133">Cell shape</keyword>
<evidence type="ECO:0000256" key="8">
    <source>
        <dbReference type="ARBA" id="ARBA00023306"/>
    </source>
</evidence>
<dbReference type="Gene3D" id="3.40.1190.10">
    <property type="entry name" value="Mur-like, catalytic domain"/>
    <property type="match status" value="1"/>
</dbReference>
<proteinExistence type="inferred from homology"/>
<dbReference type="NCBIfam" id="TIGR01143">
    <property type="entry name" value="murF"/>
    <property type="match status" value="1"/>
</dbReference>
<dbReference type="Proteomes" id="UP000175679">
    <property type="component" value="Unassembled WGS sequence"/>
</dbReference>
<dbReference type="PANTHER" id="PTHR43024:SF1">
    <property type="entry name" value="UDP-N-ACETYLMURAMOYL-TRIPEPTIDE--D-ALANYL-D-ALANINE LIGASE"/>
    <property type="match status" value="1"/>
</dbReference>
<evidence type="ECO:0000256" key="6">
    <source>
        <dbReference type="ARBA" id="ARBA00022960"/>
    </source>
</evidence>
<feature type="binding site" evidence="10">
    <location>
        <begin position="106"/>
        <end position="112"/>
    </location>
    <ligand>
        <name>ATP</name>
        <dbReference type="ChEBI" id="CHEBI:30616"/>
    </ligand>
</feature>
<gene>
    <name evidence="10" type="primary">murF</name>
    <name evidence="15" type="ORF">BIY23_03735</name>
</gene>
<reference evidence="15 16" key="1">
    <citation type="submission" date="2016-09" db="EMBL/GenBank/DDBJ databases">
        <title>Genomic evidence for plant-parasitic nematodes as the earliest Wolbachia hosts.</title>
        <authorList>
            <person name="Brown A.M."/>
            <person name="Wasala S.K."/>
            <person name="Howe D.K."/>
            <person name="Peetz A.B."/>
            <person name="Zasada I.A."/>
            <person name="Denver D.R."/>
        </authorList>
    </citation>
    <scope>NUCLEOTIDE SEQUENCE [LARGE SCALE GENOMIC DNA]</scope>
    <source>
        <strain evidence="16">wPpe</strain>
    </source>
</reference>
<dbReference type="InterPro" id="IPR035911">
    <property type="entry name" value="MurE/MurF_N"/>
</dbReference>
<feature type="domain" description="Mur ligase C-terminal" evidence="13">
    <location>
        <begin position="326"/>
        <end position="438"/>
    </location>
</feature>
<name>A0A1E7QJ62_WOLPI</name>
<dbReference type="InterPro" id="IPR005863">
    <property type="entry name" value="UDP-N-AcMur_synth"/>
</dbReference>
<dbReference type="GO" id="GO:0008360">
    <property type="term" value="P:regulation of cell shape"/>
    <property type="evidence" value="ECO:0007669"/>
    <property type="project" value="UniProtKB-KW"/>
</dbReference>
<evidence type="ECO:0000256" key="4">
    <source>
        <dbReference type="ARBA" id="ARBA00022741"/>
    </source>
</evidence>
<evidence type="ECO:0000313" key="15">
    <source>
        <dbReference type="EMBL" id="OEY86508.1"/>
    </source>
</evidence>
<comment type="function">
    <text evidence="10 11">Involved in cell wall formation. Catalyzes the final step in the synthesis of UDP-N-acetylmuramoyl-pentapeptide, the precursor of murein.</text>
</comment>
<evidence type="ECO:0000256" key="7">
    <source>
        <dbReference type="ARBA" id="ARBA00022984"/>
    </source>
</evidence>
<dbReference type="InterPro" id="IPR013221">
    <property type="entry name" value="Mur_ligase_cen"/>
</dbReference>
<evidence type="ECO:0000259" key="13">
    <source>
        <dbReference type="Pfam" id="PF02875"/>
    </source>
</evidence>
<keyword evidence="2 10" id="KW-0436">Ligase</keyword>
<evidence type="ECO:0000313" key="16">
    <source>
        <dbReference type="Proteomes" id="UP000175679"/>
    </source>
</evidence>
<dbReference type="RefSeq" id="WP_070065248.1">
    <property type="nucleotide sequence ID" value="NZ_MJMG01000009.1"/>
</dbReference>
<keyword evidence="4 10" id="KW-0547">Nucleotide-binding</keyword>
<dbReference type="GO" id="GO:0009252">
    <property type="term" value="P:peptidoglycan biosynthetic process"/>
    <property type="evidence" value="ECO:0007669"/>
    <property type="project" value="UniProtKB-UniRule"/>
</dbReference>
<dbReference type="HAMAP" id="MF_02019">
    <property type="entry name" value="MurF"/>
    <property type="match status" value="1"/>
</dbReference>
<evidence type="ECO:0000256" key="9">
    <source>
        <dbReference type="ARBA" id="ARBA00023316"/>
    </source>
</evidence>
<protein>
    <recommendedName>
        <fullName evidence="10 11">UDP-N-acetylmuramoyl-tripeptide--D-alanyl-D-alanine ligase</fullName>
        <ecNumber evidence="10 11">6.3.2.10</ecNumber>
    </recommendedName>
    <alternativeName>
        <fullName evidence="10">D-alanyl-D-alanine-adding enzyme</fullName>
    </alternativeName>
</protein>
<dbReference type="GO" id="GO:0005737">
    <property type="term" value="C:cytoplasm"/>
    <property type="evidence" value="ECO:0007669"/>
    <property type="project" value="UniProtKB-SubCell"/>
</dbReference>
<comment type="pathway">
    <text evidence="10 11">Cell wall biogenesis; peptidoglycan biosynthesis.</text>
</comment>
<dbReference type="GO" id="GO:0005524">
    <property type="term" value="F:ATP binding"/>
    <property type="evidence" value="ECO:0007669"/>
    <property type="project" value="UniProtKB-UniRule"/>
</dbReference>
<dbReference type="SUPFAM" id="SSF53244">
    <property type="entry name" value="MurD-like peptide ligases, peptide-binding domain"/>
    <property type="match status" value="1"/>
</dbReference>
<dbReference type="AlphaFoldDB" id="A0A1E7QJ62"/>
<dbReference type="PANTHER" id="PTHR43024">
    <property type="entry name" value="UDP-N-ACETYLMURAMOYL-TRIPEPTIDE--D-ALANYL-D-ALANINE LIGASE"/>
    <property type="match status" value="1"/>
</dbReference>
<dbReference type="Pfam" id="PF08245">
    <property type="entry name" value="Mur_ligase_M"/>
    <property type="match status" value="1"/>
</dbReference>
<dbReference type="GO" id="GO:0008766">
    <property type="term" value="F:UDP-N-acetylmuramoylalanyl-D-glutamyl-2,6-diaminopimelate-D-alanyl-D-alanine ligase activity"/>
    <property type="evidence" value="ECO:0007669"/>
    <property type="project" value="RHEA"/>
</dbReference>
<keyword evidence="8 10" id="KW-0131">Cell cycle</keyword>
<keyword evidence="9 10" id="KW-0961">Cell wall biogenesis/degradation</keyword>
<comment type="catalytic activity">
    <reaction evidence="10 11">
        <text>D-alanyl-D-alanine + UDP-N-acetyl-alpha-D-muramoyl-L-alanyl-gamma-D-glutamyl-meso-2,6-diaminopimelate + ATP = UDP-N-acetyl-alpha-D-muramoyl-L-alanyl-gamma-D-glutamyl-meso-2,6-diaminopimeloyl-D-alanyl-D-alanine + ADP + phosphate + H(+)</text>
        <dbReference type="Rhea" id="RHEA:28374"/>
        <dbReference type="ChEBI" id="CHEBI:15378"/>
        <dbReference type="ChEBI" id="CHEBI:30616"/>
        <dbReference type="ChEBI" id="CHEBI:43474"/>
        <dbReference type="ChEBI" id="CHEBI:57822"/>
        <dbReference type="ChEBI" id="CHEBI:61386"/>
        <dbReference type="ChEBI" id="CHEBI:83905"/>
        <dbReference type="ChEBI" id="CHEBI:456216"/>
        <dbReference type="EC" id="6.3.2.10"/>
    </reaction>
</comment>
<evidence type="ECO:0000256" key="1">
    <source>
        <dbReference type="ARBA" id="ARBA00022490"/>
    </source>
</evidence>
<comment type="similarity">
    <text evidence="10">Belongs to the MurCDEF family. MurF subfamily.</text>
</comment>
<comment type="subcellular location">
    <subcellularLocation>
        <location evidence="10 11">Cytoplasm</location>
    </subcellularLocation>
</comment>
<dbReference type="InterPro" id="IPR000713">
    <property type="entry name" value="Mur_ligase_N"/>
</dbReference>
<evidence type="ECO:0000259" key="14">
    <source>
        <dbReference type="Pfam" id="PF08245"/>
    </source>
</evidence>
<organism evidence="15 16">
    <name type="scientific">Wolbachia pipientis</name>
    <dbReference type="NCBI Taxonomy" id="955"/>
    <lineage>
        <taxon>Bacteria</taxon>
        <taxon>Pseudomonadati</taxon>
        <taxon>Pseudomonadota</taxon>
        <taxon>Alphaproteobacteria</taxon>
        <taxon>Rickettsiales</taxon>
        <taxon>Anaplasmataceae</taxon>
        <taxon>Wolbachieae</taxon>
        <taxon>Wolbachia</taxon>
    </lineage>
</organism>
<keyword evidence="7 10" id="KW-0573">Peptidoglycan synthesis</keyword>
<keyword evidence="1 10" id="KW-0963">Cytoplasm</keyword>
<evidence type="ECO:0000259" key="12">
    <source>
        <dbReference type="Pfam" id="PF01225"/>
    </source>
</evidence>
<dbReference type="GO" id="GO:0071555">
    <property type="term" value="P:cell wall organization"/>
    <property type="evidence" value="ECO:0007669"/>
    <property type="project" value="UniProtKB-KW"/>
</dbReference>
<evidence type="ECO:0000256" key="5">
    <source>
        <dbReference type="ARBA" id="ARBA00022840"/>
    </source>
</evidence>
<feature type="domain" description="Mur ligase central" evidence="14">
    <location>
        <begin position="104"/>
        <end position="293"/>
    </location>
</feature>
<dbReference type="Pfam" id="PF01225">
    <property type="entry name" value="Mur_ligase"/>
    <property type="match status" value="1"/>
</dbReference>